<gene>
    <name evidence="7" type="ordered locus">Rfer_1767</name>
</gene>
<proteinExistence type="predicted"/>
<dbReference type="SMART" id="SM00448">
    <property type="entry name" value="REC"/>
    <property type="match status" value="1"/>
</dbReference>
<dbReference type="SMART" id="SM00052">
    <property type="entry name" value="EAL"/>
    <property type="match status" value="1"/>
</dbReference>
<feature type="domain" description="Response regulatory" evidence="2">
    <location>
        <begin position="13"/>
        <end position="130"/>
    </location>
</feature>
<evidence type="ECO:0000313" key="8">
    <source>
        <dbReference type="Proteomes" id="UP000008332"/>
    </source>
</evidence>
<feature type="domain" description="PAC" evidence="4">
    <location>
        <begin position="211"/>
        <end position="263"/>
    </location>
</feature>
<name>Q21XK7_ALBFT</name>
<dbReference type="Pfam" id="PF00563">
    <property type="entry name" value="EAL"/>
    <property type="match status" value="1"/>
</dbReference>
<feature type="domain" description="PAS" evidence="3">
    <location>
        <begin position="138"/>
        <end position="184"/>
    </location>
</feature>
<dbReference type="PANTHER" id="PTHR44757">
    <property type="entry name" value="DIGUANYLATE CYCLASE DGCP"/>
    <property type="match status" value="1"/>
</dbReference>
<dbReference type="KEGG" id="rfr:Rfer_1767"/>
<dbReference type="Pfam" id="PF00072">
    <property type="entry name" value="Response_reg"/>
    <property type="match status" value="1"/>
</dbReference>
<dbReference type="NCBIfam" id="TIGR00254">
    <property type="entry name" value="GGDEF"/>
    <property type="match status" value="1"/>
</dbReference>
<dbReference type="GO" id="GO:0000160">
    <property type="term" value="P:phosphorelay signal transduction system"/>
    <property type="evidence" value="ECO:0007669"/>
    <property type="project" value="InterPro"/>
</dbReference>
<dbReference type="PROSITE" id="PS50883">
    <property type="entry name" value="EAL"/>
    <property type="match status" value="1"/>
</dbReference>
<dbReference type="CDD" id="cd00130">
    <property type="entry name" value="PAS"/>
    <property type="match status" value="1"/>
</dbReference>
<dbReference type="PANTHER" id="PTHR44757:SF2">
    <property type="entry name" value="BIOFILM ARCHITECTURE MAINTENANCE PROTEIN MBAA"/>
    <property type="match status" value="1"/>
</dbReference>
<feature type="domain" description="GGDEF" evidence="6">
    <location>
        <begin position="295"/>
        <end position="428"/>
    </location>
</feature>
<evidence type="ECO:0000259" key="5">
    <source>
        <dbReference type="PROSITE" id="PS50883"/>
    </source>
</evidence>
<evidence type="ECO:0000259" key="4">
    <source>
        <dbReference type="PROSITE" id="PS50113"/>
    </source>
</evidence>
<dbReference type="InterPro" id="IPR035919">
    <property type="entry name" value="EAL_sf"/>
</dbReference>
<dbReference type="AlphaFoldDB" id="Q21XK7"/>
<dbReference type="InterPro" id="IPR029787">
    <property type="entry name" value="Nucleotide_cyclase"/>
</dbReference>
<dbReference type="SUPFAM" id="SSF52172">
    <property type="entry name" value="CheY-like"/>
    <property type="match status" value="1"/>
</dbReference>
<dbReference type="eggNOG" id="COG5001">
    <property type="taxonomic scope" value="Bacteria"/>
</dbReference>
<dbReference type="GO" id="GO:0003824">
    <property type="term" value="F:catalytic activity"/>
    <property type="evidence" value="ECO:0007669"/>
    <property type="project" value="UniProtKB-ARBA"/>
</dbReference>
<dbReference type="Pfam" id="PF00990">
    <property type="entry name" value="GGDEF"/>
    <property type="match status" value="1"/>
</dbReference>
<dbReference type="InterPro" id="IPR001633">
    <property type="entry name" value="EAL_dom"/>
</dbReference>
<dbReference type="EMBL" id="CP000267">
    <property type="protein sequence ID" value="ABD69496.1"/>
    <property type="molecule type" value="Genomic_DNA"/>
</dbReference>
<dbReference type="Pfam" id="PF13426">
    <property type="entry name" value="PAS_9"/>
    <property type="match status" value="1"/>
</dbReference>
<dbReference type="InterPro" id="IPR035965">
    <property type="entry name" value="PAS-like_dom_sf"/>
</dbReference>
<reference evidence="8" key="1">
    <citation type="submission" date="2006-02" db="EMBL/GenBank/DDBJ databases">
        <title>Complete sequence of chromosome of Rhodoferax ferrireducens DSM 15236.</title>
        <authorList>
            <person name="Copeland A."/>
            <person name="Lucas S."/>
            <person name="Lapidus A."/>
            <person name="Barry K."/>
            <person name="Detter J.C."/>
            <person name="Glavina del Rio T."/>
            <person name="Hammon N."/>
            <person name="Israni S."/>
            <person name="Pitluck S."/>
            <person name="Brettin T."/>
            <person name="Bruce D."/>
            <person name="Han C."/>
            <person name="Tapia R."/>
            <person name="Gilna P."/>
            <person name="Kiss H."/>
            <person name="Schmutz J."/>
            <person name="Larimer F."/>
            <person name="Land M."/>
            <person name="Kyrpides N."/>
            <person name="Ivanova N."/>
            <person name="Richardson P."/>
        </authorList>
    </citation>
    <scope>NUCLEOTIDE SEQUENCE [LARGE SCALE GENOMIC DNA]</scope>
    <source>
        <strain evidence="8">ATCC BAA-621 / DSM 15236 / T118</strain>
    </source>
</reference>
<evidence type="ECO:0000259" key="6">
    <source>
        <dbReference type="PROSITE" id="PS50887"/>
    </source>
</evidence>
<dbReference type="eggNOG" id="COG0745">
    <property type="taxonomic scope" value="Bacteria"/>
</dbReference>
<sequence length="716" mass="79538">MNETHPIQSEKPLLLLVDDLAANLHVLVAGLKADFRLKTAISGASALALLAQQADQPKLVVLDVKMPGMSGIEVLRRMRDDPHTSDIPVILLSADASEQSEIAGLHLGANDYLVKPVSTNVLIVRVRNLIQRNADRIQLRLAAHVFEYSGEAIMITDRDNQIVDVNAAFTTLTGYHKSEVLSKNPKFLSSGRTTRKEYQAMWAAIRTGGFWQGEFWDRRKDGSVFPKMMTVSVVLDRAGDIDFYLANFVDVSHYKETERRIEHLAHHDTLTGLPNRLHLQVFLEQSILIAKRMSEQLAVVFLDLDRFKTINDTLGHPVGDDLLIQVADRLKTSVRQYDMVARLGGDEFVMILRGHDMPSVASAVAEKIRLHLNQPFQIGQHTLRTATSIGIALYPGNGERMDDLMKHADTAMYFTKSEGGNGFCFFSSDMNLHAHEKLELENLLHGALENQQFELYYQPQLSLPEQQVIGAEVLLRWHHPEKGFISPAVFIPLAEATNQIGAIGEWVLENACRQASQWLRDGLPLPRIGVNVSGRQFQDKNLFTLVKRVLAETGLPADRLELEITETAVTASPDEAARLLQSLRECGIMVALDDFGQGYSSLGQLRDLPIDRLKIDAAFVRDITDEPGHPGGAIAAATIGLGHNLGFSVIAEGVETQAQLSFLMAHGCDEVQGYYFAKPMPREQFEAFLRARMEAGTVGRNLPLTPEPRMILTAAK</sequence>
<feature type="modified residue" description="4-aspartylphosphate" evidence="1">
    <location>
        <position position="63"/>
    </location>
</feature>
<dbReference type="SMART" id="SM00267">
    <property type="entry name" value="GGDEF"/>
    <property type="match status" value="1"/>
</dbReference>
<organism evidence="7 8">
    <name type="scientific">Albidiferax ferrireducens (strain ATCC BAA-621 / DSM 15236 / T118)</name>
    <name type="common">Rhodoferax ferrireducens</name>
    <dbReference type="NCBI Taxonomy" id="338969"/>
    <lineage>
        <taxon>Bacteria</taxon>
        <taxon>Pseudomonadati</taxon>
        <taxon>Pseudomonadota</taxon>
        <taxon>Betaproteobacteria</taxon>
        <taxon>Burkholderiales</taxon>
        <taxon>Comamonadaceae</taxon>
        <taxon>Rhodoferax</taxon>
    </lineage>
</organism>
<dbReference type="InterPro" id="IPR043128">
    <property type="entry name" value="Rev_trsase/Diguanyl_cyclase"/>
</dbReference>
<dbReference type="Gene3D" id="3.20.20.450">
    <property type="entry name" value="EAL domain"/>
    <property type="match status" value="1"/>
</dbReference>
<dbReference type="Proteomes" id="UP000008332">
    <property type="component" value="Chromosome"/>
</dbReference>
<dbReference type="PROSITE" id="PS50113">
    <property type="entry name" value="PAC"/>
    <property type="match status" value="1"/>
</dbReference>
<accession>Q21XK7</accession>
<feature type="domain" description="EAL" evidence="5">
    <location>
        <begin position="437"/>
        <end position="693"/>
    </location>
</feature>
<dbReference type="SUPFAM" id="SSF141868">
    <property type="entry name" value="EAL domain-like"/>
    <property type="match status" value="1"/>
</dbReference>
<dbReference type="Gene3D" id="3.40.50.2300">
    <property type="match status" value="1"/>
</dbReference>
<dbReference type="Gene3D" id="3.30.450.20">
    <property type="entry name" value="PAS domain"/>
    <property type="match status" value="1"/>
</dbReference>
<dbReference type="SUPFAM" id="SSF55785">
    <property type="entry name" value="PYP-like sensor domain (PAS domain)"/>
    <property type="match status" value="1"/>
</dbReference>
<dbReference type="InterPro" id="IPR001789">
    <property type="entry name" value="Sig_transdc_resp-reg_receiver"/>
</dbReference>
<dbReference type="Gene3D" id="3.30.70.270">
    <property type="match status" value="1"/>
</dbReference>
<dbReference type="InterPro" id="IPR011006">
    <property type="entry name" value="CheY-like_superfamily"/>
</dbReference>
<dbReference type="OrthoDB" id="9813903at2"/>
<dbReference type="InterPro" id="IPR000160">
    <property type="entry name" value="GGDEF_dom"/>
</dbReference>
<dbReference type="InterPro" id="IPR052155">
    <property type="entry name" value="Biofilm_reg_signaling"/>
</dbReference>
<evidence type="ECO:0000259" key="3">
    <source>
        <dbReference type="PROSITE" id="PS50112"/>
    </source>
</evidence>
<evidence type="ECO:0000259" key="2">
    <source>
        <dbReference type="PROSITE" id="PS50110"/>
    </source>
</evidence>
<keyword evidence="1" id="KW-0597">Phosphoprotein</keyword>
<dbReference type="PROSITE" id="PS50112">
    <property type="entry name" value="PAS"/>
    <property type="match status" value="1"/>
</dbReference>
<evidence type="ECO:0000313" key="7">
    <source>
        <dbReference type="EMBL" id="ABD69496.1"/>
    </source>
</evidence>
<dbReference type="FunFam" id="3.30.70.270:FF:000001">
    <property type="entry name" value="Diguanylate cyclase domain protein"/>
    <property type="match status" value="1"/>
</dbReference>
<dbReference type="PROSITE" id="PS50887">
    <property type="entry name" value="GGDEF"/>
    <property type="match status" value="1"/>
</dbReference>
<dbReference type="STRING" id="338969.Rfer_1767"/>
<dbReference type="SMART" id="SM00091">
    <property type="entry name" value="PAS"/>
    <property type="match status" value="1"/>
</dbReference>
<dbReference type="CDD" id="cd01949">
    <property type="entry name" value="GGDEF"/>
    <property type="match status" value="1"/>
</dbReference>
<dbReference type="RefSeq" id="WP_011464064.1">
    <property type="nucleotide sequence ID" value="NC_007908.1"/>
</dbReference>
<dbReference type="InterPro" id="IPR000014">
    <property type="entry name" value="PAS"/>
</dbReference>
<keyword evidence="8" id="KW-1185">Reference proteome</keyword>
<protein>
    <submittedName>
        <fullName evidence="7">Response regulator receiver modulated diguanylate cyclase/phosphodiesterase with PAS/PAC sensor(S)</fullName>
    </submittedName>
</protein>
<dbReference type="SUPFAM" id="SSF55073">
    <property type="entry name" value="Nucleotide cyclase"/>
    <property type="match status" value="1"/>
</dbReference>
<dbReference type="CDD" id="cd01948">
    <property type="entry name" value="EAL"/>
    <property type="match status" value="1"/>
</dbReference>
<dbReference type="HOGENOM" id="CLU_000445_70_20_4"/>
<dbReference type="InterPro" id="IPR000700">
    <property type="entry name" value="PAS-assoc_C"/>
</dbReference>
<dbReference type="NCBIfam" id="TIGR00229">
    <property type="entry name" value="sensory_box"/>
    <property type="match status" value="1"/>
</dbReference>
<dbReference type="PROSITE" id="PS50110">
    <property type="entry name" value="RESPONSE_REGULATORY"/>
    <property type="match status" value="1"/>
</dbReference>
<evidence type="ECO:0000256" key="1">
    <source>
        <dbReference type="PROSITE-ProRule" id="PRU00169"/>
    </source>
</evidence>